<keyword evidence="3" id="KW-1185">Reference proteome</keyword>
<accession>A0ABR6DEU3</accession>
<feature type="region of interest" description="Disordered" evidence="1">
    <location>
        <begin position="1"/>
        <end position="31"/>
    </location>
</feature>
<evidence type="ECO:0000313" key="2">
    <source>
        <dbReference type="EMBL" id="MBA9064616.1"/>
    </source>
</evidence>
<dbReference type="EMBL" id="JACJIM010000006">
    <property type="protein sequence ID" value="MBA9064616.1"/>
    <property type="molecule type" value="Genomic_DNA"/>
</dbReference>
<reference evidence="2 3" key="1">
    <citation type="submission" date="2020-08" db="EMBL/GenBank/DDBJ databases">
        <title>Genomic Encyclopedia of Type Strains, Phase IV (KMG-IV): sequencing the most valuable type-strain genomes for metagenomic binning, comparative biology and taxonomic classification.</title>
        <authorList>
            <person name="Goeker M."/>
        </authorList>
    </citation>
    <scope>NUCLEOTIDE SEQUENCE [LARGE SCALE GENOMIC DNA]</scope>
    <source>
        <strain evidence="2 3">DSM 5686</strain>
    </source>
</reference>
<evidence type="ECO:0000313" key="3">
    <source>
        <dbReference type="Proteomes" id="UP000565455"/>
    </source>
</evidence>
<protein>
    <submittedName>
        <fullName evidence="2">Uncharacterized protein</fullName>
    </submittedName>
</protein>
<feature type="compositionally biased region" description="Basic and acidic residues" evidence="1">
    <location>
        <begin position="1"/>
        <end position="22"/>
    </location>
</feature>
<gene>
    <name evidence="2" type="ORF">GGQ91_004022</name>
</gene>
<proteinExistence type="predicted"/>
<evidence type="ECO:0000256" key="1">
    <source>
        <dbReference type="SAM" id="MobiDB-lite"/>
    </source>
</evidence>
<feature type="compositionally biased region" description="Low complexity" evidence="1">
    <location>
        <begin position="119"/>
        <end position="132"/>
    </location>
</feature>
<name>A0ABR6DEU3_9HYPH</name>
<feature type="compositionally biased region" description="Basic and acidic residues" evidence="1">
    <location>
        <begin position="75"/>
        <end position="88"/>
    </location>
</feature>
<dbReference type="Proteomes" id="UP000565455">
    <property type="component" value="Unassembled WGS sequence"/>
</dbReference>
<feature type="compositionally biased region" description="Basic residues" evidence="1">
    <location>
        <begin position="89"/>
        <end position="101"/>
    </location>
</feature>
<feature type="compositionally biased region" description="Basic and acidic residues" evidence="1">
    <location>
        <begin position="102"/>
        <end position="111"/>
    </location>
</feature>
<sequence length="272" mass="29827">MTVEVDEKSAADRSRGIGEPKVPRGRRYPPSKFRVIGVDAAIDNCHRDAEPRIAMRVSRRGIDRGEPPITLVSRPVREISRCQSESRGRARRHGLRRHRSQSQRERGERAADQQSHPDGAAPSRSGARAPARITGSGRMLDVAILLDHRTDPRHACHRLCAGVRKCGFNELSHCSHTLRRAQHSETGIPLSETEGTIPPARRSESSDAGPAAARSGDTCVESHAAATNDSVQLLGSSRDRRTVRMDAANVRDDPTALPRVTLGQALVLHRSR</sequence>
<comment type="caution">
    <text evidence="2">The sequence shown here is derived from an EMBL/GenBank/DDBJ whole genome shotgun (WGS) entry which is preliminary data.</text>
</comment>
<organism evidence="2 3">
    <name type="scientific">Methylobacterium fujisawaense</name>
    <dbReference type="NCBI Taxonomy" id="107400"/>
    <lineage>
        <taxon>Bacteria</taxon>
        <taxon>Pseudomonadati</taxon>
        <taxon>Pseudomonadota</taxon>
        <taxon>Alphaproteobacteria</taxon>
        <taxon>Hyphomicrobiales</taxon>
        <taxon>Methylobacteriaceae</taxon>
        <taxon>Methylobacterium</taxon>
    </lineage>
</organism>
<feature type="region of interest" description="Disordered" evidence="1">
    <location>
        <begin position="59"/>
        <end position="134"/>
    </location>
</feature>
<feature type="region of interest" description="Disordered" evidence="1">
    <location>
        <begin position="189"/>
        <end position="217"/>
    </location>
</feature>